<comment type="similarity">
    <text evidence="1">Belongs to the ROK (NagC/XylR) family.</text>
</comment>
<dbReference type="Pfam" id="PF00480">
    <property type="entry name" value="ROK"/>
    <property type="match status" value="1"/>
</dbReference>
<dbReference type="PANTHER" id="PTHR18964">
    <property type="entry name" value="ROK (REPRESSOR, ORF, KINASE) FAMILY"/>
    <property type="match status" value="1"/>
</dbReference>
<dbReference type="eggNOG" id="COG1940">
    <property type="taxonomic scope" value="Bacteria"/>
</dbReference>
<dbReference type="RefSeq" id="WP_009762437.1">
    <property type="nucleotide sequence ID" value="NZ_JH660645.1"/>
</dbReference>
<dbReference type="CDD" id="cd23763">
    <property type="entry name" value="ASKHA_ATPase_ROK"/>
    <property type="match status" value="1"/>
</dbReference>
<dbReference type="AlphaFoldDB" id="I4YQZ4"/>
<name>I4YQZ4_9HYPH</name>
<gene>
    <name evidence="2" type="ORF">MicloDRAFT_00029350</name>
</gene>
<dbReference type="InterPro" id="IPR000600">
    <property type="entry name" value="ROK"/>
</dbReference>
<proteinExistence type="inferred from homology"/>
<dbReference type="HOGENOM" id="CLU_036604_0_4_5"/>
<dbReference type="EMBL" id="JH660645">
    <property type="protein sequence ID" value="EIM26386.1"/>
    <property type="molecule type" value="Genomic_DNA"/>
</dbReference>
<protein>
    <submittedName>
        <fullName evidence="2">Transcriptional regulator/sugar kinase</fullName>
    </submittedName>
</protein>
<dbReference type="OrthoDB" id="9810372at2"/>
<keyword evidence="2" id="KW-0418">Kinase</keyword>
<dbReference type="InterPro" id="IPR043129">
    <property type="entry name" value="ATPase_NBD"/>
</dbReference>
<evidence type="ECO:0000256" key="1">
    <source>
        <dbReference type="ARBA" id="ARBA00006479"/>
    </source>
</evidence>
<dbReference type="STRING" id="864069.MicloDRAFT_00029350"/>
<dbReference type="PATRIC" id="fig|864069.3.peg.3174"/>
<evidence type="ECO:0000313" key="3">
    <source>
        <dbReference type="Proteomes" id="UP000003947"/>
    </source>
</evidence>
<dbReference type="Gene3D" id="3.30.420.40">
    <property type="match status" value="2"/>
</dbReference>
<keyword evidence="2" id="KW-0808">Transferase</keyword>
<dbReference type="Proteomes" id="UP000003947">
    <property type="component" value="Unassembled WGS sequence"/>
</dbReference>
<dbReference type="PANTHER" id="PTHR18964:SF149">
    <property type="entry name" value="BIFUNCTIONAL UDP-N-ACETYLGLUCOSAMINE 2-EPIMERASE_N-ACETYLMANNOSAMINE KINASE"/>
    <property type="match status" value="1"/>
</dbReference>
<dbReference type="SUPFAM" id="SSF53067">
    <property type="entry name" value="Actin-like ATPase domain"/>
    <property type="match status" value="1"/>
</dbReference>
<accession>I4YQZ4</accession>
<evidence type="ECO:0000313" key="2">
    <source>
        <dbReference type="EMBL" id="EIM26386.1"/>
    </source>
</evidence>
<reference evidence="2 3" key="1">
    <citation type="submission" date="2012-02" db="EMBL/GenBank/DDBJ databases">
        <title>Improved High-Quality Draft sequence of Microvirga sp. WSM3557.</title>
        <authorList>
            <consortium name="US DOE Joint Genome Institute"/>
            <person name="Lucas S."/>
            <person name="Han J."/>
            <person name="Lapidus A."/>
            <person name="Cheng J.-F."/>
            <person name="Goodwin L."/>
            <person name="Pitluck S."/>
            <person name="Peters L."/>
            <person name="Zhang X."/>
            <person name="Detter J.C."/>
            <person name="Han C."/>
            <person name="Tapia R."/>
            <person name="Land M."/>
            <person name="Hauser L."/>
            <person name="Kyrpides N."/>
            <person name="Ivanova N."/>
            <person name="Pagani I."/>
            <person name="Brau L."/>
            <person name="Yates R."/>
            <person name="O'Hara G."/>
            <person name="Rui T."/>
            <person name="Howieson J."/>
            <person name="Reeve W."/>
            <person name="Woyke T."/>
        </authorList>
    </citation>
    <scope>NUCLEOTIDE SEQUENCE [LARGE SCALE GENOMIC DNA]</scope>
    <source>
        <strain evidence="2 3">WSM3557</strain>
    </source>
</reference>
<organism evidence="2 3">
    <name type="scientific">Microvirga lotononidis</name>
    <dbReference type="NCBI Taxonomy" id="864069"/>
    <lineage>
        <taxon>Bacteria</taxon>
        <taxon>Pseudomonadati</taxon>
        <taxon>Pseudomonadota</taxon>
        <taxon>Alphaproteobacteria</taxon>
        <taxon>Hyphomicrobiales</taxon>
        <taxon>Methylobacteriaceae</taxon>
        <taxon>Microvirga</taxon>
    </lineage>
</organism>
<dbReference type="GO" id="GO:0016301">
    <property type="term" value="F:kinase activity"/>
    <property type="evidence" value="ECO:0007669"/>
    <property type="project" value="UniProtKB-KW"/>
</dbReference>
<sequence length="283" mass="30213">MNASTLAFDFGGTKIDVCRMGKDGSILVRDKVATASLEPGSPSFLHRAFNLMAEYVTDGDDKIGLSWNAPVHEARLTQSSLLGGPISVDLGGMLVERFKRSVQVESDVHAMALGEYRFGAGRSGLPFLLINMGSGAGLAYHNGTLMRGYSGGAGLVCSELFDVPEIGEKVIVDRLLSGRGVAHVYHRLTGATLTAAEVTERVMDDPAAVRTFEIISTYLGRYLVTMCRIFNPKTIVFAGSVARASQHFLPDAIRYANDVLEPACLPASIVASTLEAPACRGLV</sequence>
<keyword evidence="3" id="KW-1185">Reference proteome</keyword>